<dbReference type="OrthoDB" id="6774119at2759"/>
<dbReference type="eggNOG" id="ENOG502SE08">
    <property type="taxonomic scope" value="Eukaryota"/>
</dbReference>
<dbReference type="Pfam" id="PF15188">
    <property type="entry name" value="CCDC-167"/>
    <property type="match status" value="1"/>
</dbReference>
<evidence type="ECO:0000256" key="3">
    <source>
        <dbReference type="ARBA" id="ARBA00022692"/>
    </source>
</evidence>
<comment type="subcellular location">
    <subcellularLocation>
        <location evidence="1">Membrane</location>
        <topology evidence="1">Single-pass membrane protein</topology>
    </subcellularLocation>
</comment>
<dbReference type="Proteomes" id="UP000000305">
    <property type="component" value="Unassembled WGS sequence"/>
</dbReference>
<dbReference type="AlphaFoldDB" id="E9GFU1"/>
<dbReference type="InParanoid" id="E9GFU1"/>
<feature type="transmembrane region" description="Helical" evidence="8">
    <location>
        <begin position="73"/>
        <end position="94"/>
    </location>
</feature>
<dbReference type="OMA" id="MSKPCAI"/>
<dbReference type="PANTHER" id="PTHR31759:SF1">
    <property type="entry name" value="COILED-COIL DOMAIN-CONTAINING PROTEIN 167"/>
    <property type="match status" value="1"/>
</dbReference>
<evidence type="ECO:0000313" key="10">
    <source>
        <dbReference type="Proteomes" id="UP000000305"/>
    </source>
</evidence>
<evidence type="ECO:0000313" key="9">
    <source>
        <dbReference type="EMBL" id="EFX81701.1"/>
    </source>
</evidence>
<dbReference type="KEGG" id="dpx:DAPPUDRAFT_317385"/>
<gene>
    <name evidence="9" type="ORF">DAPPUDRAFT_317385</name>
</gene>
<dbReference type="PANTHER" id="PTHR31759">
    <property type="entry name" value="COILED-COIL DOMAIN-CONTAINING PROTEIN 167"/>
    <property type="match status" value="1"/>
</dbReference>
<dbReference type="HOGENOM" id="CLU_160240_0_0_1"/>
<keyword evidence="3 8" id="KW-0812">Transmembrane</keyword>
<dbReference type="InterPro" id="IPR028194">
    <property type="entry name" value="CC167"/>
</dbReference>
<evidence type="ECO:0000256" key="4">
    <source>
        <dbReference type="ARBA" id="ARBA00022989"/>
    </source>
</evidence>
<protein>
    <recommendedName>
        <fullName evidence="2">Coiled-coil domain-containing protein 167</fullName>
    </recommendedName>
</protein>
<evidence type="ECO:0000256" key="7">
    <source>
        <dbReference type="SAM" id="Coils"/>
    </source>
</evidence>
<evidence type="ECO:0000256" key="6">
    <source>
        <dbReference type="ARBA" id="ARBA00023136"/>
    </source>
</evidence>
<sequence length="99" mass="11831">MGSKSVTTEIEKREEEIKQFYHRIETVEKALRLRELTPDQRTEFEKELDLLKTVLKNNEEQLKSLQKENYKTGFIAMALIFICFLVYGLQVMFWNKSSH</sequence>
<organism evidence="9 10">
    <name type="scientific">Daphnia pulex</name>
    <name type="common">Water flea</name>
    <dbReference type="NCBI Taxonomy" id="6669"/>
    <lineage>
        <taxon>Eukaryota</taxon>
        <taxon>Metazoa</taxon>
        <taxon>Ecdysozoa</taxon>
        <taxon>Arthropoda</taxon>
        <taxon>Crustacea</taxon>
        <taxon>Branchiopoda</taxon>
        <taxon>Diplostraca</taxon>
        <taxon>Cladocera</taxon>
        <taxon>Anomopoda</taxon>
        <taxon>Daphniidae</taxon>
        <taxon>Daphnia</taxon>
    </lineage>
</organism>
<proteinExistence type="predicted"/>
<evidence type="ECO:0000256" key="5">
    <source>
        <dbReference type="ARBA" id="ARBA00023054"/>
    </source>
</evidence>
<evidence type="ECO:0000256" key="2">
    <source>
        <dbReference type="ARBA" id="ARBA00022350"/>
    </source>
</evidence>
<keyword evidence="6 8" id="KW-0472">Membrane</keyword>
<reference evidence="9 10" key="1">
    <citation type="journal article" date="2011" name="Science">
        <title>The ecoresponsive genome of Daphnia pulex.</title>
        <authorList>
            <person name="Colbourne J.K."/>
            <person name="Pfrender M.E."/>
            <person name="Gilbert D."/>
            <person name="Thomas W.K."/>
            <person name="Tucker A."/>
            <person name="Oakley T.H."/>
            <person name="Tokishita S."/>
            <person name="Aerts A."/>
            <person name="Arnold G.J."/>
            <person name="Basu M.K."/>
            <person name="Bauer D.J."/>
            <person name="Caceres C.E."/>
            <person name="Carmel L."/>
            <person name="Casola C."/>
            <person name="Choi J.H."/>
            <person name="Detter J.C."/>
            <person name="Dong Q."/>
            <person name="Dusheyko S."/>
            <person name="Eads B.D."/>
            <person name="Frohlich T."/>
            <person name="Geiler-Samerotte K.A."/>
            <person name="Gerlach D."/>
            <person name="Hatcher P."/>
            <person name="Jogdeo S."/>
            <person name="Krijgsveld J."/>
            <person name="Kriventseva E.V."/>
            <person name="Kultz D."/>
            <person name="Laforsch C."/>
            <person name="Lindquist E."/>
            <person name="Lopez J."/>
            <person name="Manak J.R."/>
            <person name="Muller J."/>
            <person name="Pangilinan J."/>
            <person name="Patwardhan R.P."/>
            <person name="Pitluck S."/>
            <person name="Pritham E.J."/>
            <person name="Rechtsteiner A."/>
            <person name="Rho M."/>
            <person name="Rogozin I.B."/>
            <person name="Sakarya O."/>
            <person name="Salamov A."/>
            <person name="Schaack S."/>
            <person name="Shapiro H."/>
            <person name="Shiga Y."/>
            <person name="Skalitzky C."/>
            <person name="Smith Z."/>
            <person name="Souvorov A."/>
            <person name="Sung W."/>
            <person name="Tang Z."/>
            <person name="Tsuchiya D."/>
            <person name="Tu H."/>
            <person name="Vos H."/>
            <person name="Wang M."/>
            <person name="Wolf Y.I."/>
            <person name="Yamagata H."/>
            <person name="Yamada T."/>
            <person name="Ye Y."/>
            <person name="Shaw J.R."/>
            <person name="Andrews J."/>
            <person name="Crease T.J."/>
            <person name="Tang H."/>
            <person name="Lucas S.M."/>
            <person name="Robertson H.M."/>
            <person name="Bork P."/>
            <person name="Koonin E.V."/>
            <person name="Zdobnov E.M."/>
            <person name="Grigoriev I.V."/>
            <person name="Lynch M."/>
            <person name="Boore J.L."/>
        </authorList>
    </citation>
    <scope>NUCLEOTIDE SEQUENCE [LARGE SCALE GENOMIC DNA]</scope>
</reference>
<name>E9GFU1_DAPPU</name>
<evidence type="ECO:0000256" key="1">
    <source>
        <dbReference type="ARBA" id="ARBA00004167"/>
    </source>
</evidence>
<feature type="coiled-coil region" evidence="7">
    <location>
        <begin position="10"/>
        <end position="68"/>
    </location>
</feature>
<keyword evidence="4 8" id="KW-1133">Transmembrane helix</keyword>
<dbReference type="GO" id="GO:0016020">
    <property type="term" value="C:membrane"/>
    <property type="evidence" value="ECO:0007669"/>
    <property type="project" value="UniProtKB-SubCell"/>
</dbReference>
<keyword evidence="5 7" id="KW-0175">Coiled coil</keyword>
<keyword evidence="10" id="KW-1185">Reference proteome</keyword>
<evidence type="ECO:0000256" key="8">
    <source>
        <dbReference type="SAM" id="Phobius"/>
    </source>
</evidence>
<dbReference type="EMBL" id="GL732542">
    <property type="protein sequence ID" value="EFX81701.1"/>
    <property type="molecule type" value="Genomic_DNA"/>
</dbReference>
<dbReference type="PhylomeDB" id="E9GFU1"/>
<accession>E9GFU1</accession>